<dbReference type="Pfam" id="PF02518">
    <property type="entry name" value="HATPase_c"/>
    <property type="match status" value="1"/>
</dbReference>
<dbReference type="PROSITE" id="PS50885">
    <property type="entry name" value="HAMP"/>
    <property type="match status" value="1"/>
</dbReference>
<keyword evidence="3" id="KW-0812">Transmembrane</keyword>
<comment type="caution">
    <text evidence="5">The sequence shown here is derived from an EMBL/GenBank/DDBJ whole genome shotgun (WGS) entry which is preliminary data.</text>
</comment>
<evidence type="ECO:0000256" key="1">
    <source>
        <dbReference type="ARBA" id="ARBA00022777"/>
    </source>
</evidence>
<dbReference type="InterPro" id="IPR050640">
    <property type="entry name" value="Bact_2-comp_sensor_kinase"/>
</dbReference>
<keyword evidence="6" id="KW-1185">Reference proteome</keyword>
<evidence type="ECO:0000256" key="3">
    <source>
        <dbReference type="SAM" id="Phobius"/>
    </source>
</evidence>
<reference evidence="5 6" key="1">
    <citation type="submission" date="2021-06" db="EMBL/GenBank/DDBJ databases">
        <title>Faecalicatena sp. nov. isolated from porcine feces.</title>
        <authorList>
            <person name="Oh B.S."/>
            <person name="Lee J.H."/>
        </authorList>
    </citation>
    <scope>NUCLEOTIDE SEQUENCE [LARGE SCALE GENOMIC DNA]</scope>
    <source>
        <strain evidence="5 6">AGMB00832</strain>
    </source>
</reference>
<name>A0ABS6D8K6_9FIRM</name>
<gene>
    <name evidence="5" type="ORF">HGO97_018385</name>
</gene>
<keyword evidence="3" id="KW-1133">Transmembrane helix</keyword>
<dbReference type="InterPro" id="IPR003660">
    <property type="entry name" value="HAMP_dom"/>
</dbReference>
<dbReference type="PANTHER" id="PTHR34220">
    <property type="entry name" value="SENSOR HISTIDINE KINASE YPDA"/>
    <property type="match status" value="1"/>
</dbReference>
<organism evidence="5 6">
    <name type="scientific">Faecalicatena faecalis</name>
    <dbReference type="NCBI Taxonomy" id="2726362"/>
    <lineage>
        <taxon>Bacteria</taxon>
        <taxon>Bacillati</taxon>
        <taxon>Bacillota</taxon>
        <taxon>Clostridia</taxon>
        <taxon>Lachnospirales</taxon>
        <taxon>Lachnospiraceae</taxon>
        <taxon>Faecalicatena</taxon>
    </lineage>
</organism>
<feature type="transmembrane region" description="Helical" evidence="3">
    <location>
        <begin position="7"/>
        <end position="29"/>
    </location>
</feature>
<accession>A0ABS6D8K6</accession>
<dbReference type="EMBL" id="JABACJ020000022">
    <property type="protein sequence ID" value="MBU3877776.1"/>
    <property type="molecule type" value="Genomic_DNA"/>
</dbReference>
<keyword evidence="2" id="KW-0175">Coiled coil</keyword>
<dbReference type="RefSeq" id="WP_216244396.1">
    <property type="nucleotide sequence ID" value="NZ_JABACJ020000022.1"/>
</dbReference>
<dbReference type="InterPro" id="IPR010559">
    <property type="entry name" value="Sig_transdc_His_kin_internal"/>
</dbReference>
<evidence type="ECO:0000313" key="5">
    <source>
        <dbReference type="EMBL" id="MBU3877776.1"/>
    </source>
</evidence>
<dbReference type="GO" id="GO:0016301">
    <property type="term" value="F:kinase activity"/>
    <property type="evidence" value="ECO:0007669"/>
    <property type="project" value="UniProtKB-KW"/>
</dbReference>
<feature type="domain" description="HAMP" evidence="4">
    <location>
        <begin position="311"/>
        <end position="364"/>
    </location>
</feature>
<evidence type="ECO:0000313" key="6">
    <source>
        <dbReference type="Proteomes" id="UP000723714"/>
    </source>
</evidence>
<protein>
    <submittedName>
        <fullName evidence="5">Histidine kinase</fullName>
    </submittedName>
</protein>
<keyword evidence="3" id="KW-0472">Membrane</keyword>
<evidence type="ECO:0000259" key="4">
    <source>
        <dbReference type="PROSITE" id="PS50885"/>
    </source>
</evidence>
<dbReference type="SMART" id="SM00304">
    <property type="entry name" value="HAMP"/>
    <property type="match status" value="1"/>
</dbReference>
<evidence type="ECO:0000256" key="2">
    <source>
        <dbReference type="SAM" id="Coils"/>
    </source>
</evidence>
<dbReference type="InterPro" id="IPR003594">
    <property type="entry name" value="HATPase_dom"/>
</dbReference>
<feature type="coiled-coil region" evidence="2">
    <location>
        <begin position="342"/>
        <end position="384"/>
    </location>
</feature>
<dbReference type="PANTHER" id="PTHR34220:SF7">
    <property type="entry name" value="SENSOR HISTIDINE KINASE YPDA"/>
    <property type="match status" value="1"/>
</dbReference>
<feature type="transmembrane region" description="Helical" evidence="3">
    <location>
        <begin position="288"/>
        <end position="308"/>
    </location>
</feature>
<dbReference type="Proteomes" id="UP000723714">
    <property type="component" value="Unassembled WGS sequence"/>
</dbReference>
<keyword evidence="1 5" id="KW-0808">Transferase</keyword>
<dbReference type="Pfam" id="PF06580">
    <property type="entry name" value="His_kinase"/>
    <property type="match status" value="1"/>
</dbReference>
<keyword evidence="1 5" id="KW-0418">Kinase</keyword>
<sequence length="593" mass="67883">MKFQKKIIIVYMLFSIVVTVIFGSVYYALNVRQYKEREYTNISTVSNVKLQQMESLLSGMEGVITYFLSDVDILDALQEFAVLDADTYEEMYFHDASAAIRTKLSTYYLMDEYYRAIVFNENNNVISNTNYTGMAPAINASYENYPWKDKVSNKGGKDVLIGLHEDDWGNKKKPYVISVVKEIQGMQMGYIEIQQSKEHLDQMFADQEENITYLFVTKEGELLYSADEGVEVDGYLEQMEGDIQGVREIKNEAGQKVLCLKQESKTQDMILLTIANVNIGKSAAKASLPVSILLLVGLLGLSLGYVYLTSRQLTRPIRQLQRFMETTHLDNIEAEIPEKISNDEIESLYVAYKDVLERLNESMLKEKRMSLLQLQAQFDLLQAQVNPHFIYNVLNVISNRGVLSDDEVICDICKELAEMLRYATNTKDKYATVHDEIEYMESYLKLLKYRYDYKLSYEIDVDQGIQDRILPKIVLQQIVENAAVHGYRQSAEVIEISVTGHLGEHEWYIRVHDNGSGISKERLLGIMDSIESVRNKLTYDRSNVELEIGGMGLVNIYARLYMLYTESLIFKIESEELGGTDVIIGVKECGTDV</sequence>
<proteinExistence type="predicted"/>